<reference evidence="5" key="1">
    <citation type="journal article" date="2019" name="Int. J. Syst. Evol. Microbiol.">
        <title>The Global Catalogue of Microorganisms (GCM) 10K type strain sequencing project: providing services to taxonomists for standard genome sequencing and annotation.</title>
        <authorList>
            <consortium name="The Broad Institute Genomics Platform"/>
            <consortium name="The Broad Institute Genome Sequencing Center for Infectious Disease"/>
            <person name="Wu L."/>
            <person name="Ma J."/>
        </authorList>
    </citation>
    <scope>NUCLEOTIDE SEQUENCE [LARGE SCALE GENOMIC DNA]</scope>
    <source>
        <strain evidence="5">KCTC 42082</strain>
    </source>
</reference>
<evidence type="ECO:0000259" key="3">
    <source>
        <dbReference type="Pfam" id="PF19295"/>
    </source>
</evidence>
<dbReference type="Pfam" id="PF19295">
    <property type="entry name" value="SufBD_N"/>
    <property type="match status" value="1"/>
</dbReference>
<protein>
    <submittedName>
        <fullName evidence="4">Fe-S cluster assembly protein SufB</fullName>
    </submittedName>
</protein>
<dbReference type="PANTHER" id="PTHR30508:SF1">
    <property type="entry name" value="UPF0051 PROTEIN ABCI8, CHLOROPLASTIC-RELATED"/>
    <property type="match status" value="1"/>
</dbReference>
<dbReference type="InterPro" id="IPR037284">
    <property type="entry name" value="SUF_FeS_clus_asmbl_SufBD_sf"/>
</dbReference>
<accession>A0ABQ3FND4</accession>
<dbReference type="Proteomes" id="UP000604243">
    <property type="component" value="Unassembled WGS sequence"/>
</dbReference>
<dbReference type="InterPro" id="IPR000825">
    <property type="entry name" value="SUF_FeS_clus_asmbl_SufBD_core"/>
</dbReference>
<evidence type="ECO:0000313" key="5">
    <source>
        <dbReference type="Proteomes" id="UP000604243"/>
    </source>
</evidence>
<gene>
    <name evidence="4" type="primary">ycf24</name>
    <name evidence="4" type="ORF">GCM10010082_26140</name>
</gene>
<dbReference type="InterPro" id="IPR055346">
    <property type="entry name" value="Fe-S_cluster_assembly_SufBD"/>
</dbReference>
<dbReference type="EMBL" id="BMZM01000003">
    <property type="protein sequence ID" value="GHC30731.1"/>
    <property type="molecule type" value="Genomic_DNA"/>
</dbReference>
<comment type="caution">
    <text evidence="4">The sequence shown here is derived from an EMBL/GenBank/DDBJ whole genome shotgun (WGS) entry which is preliminary data.</text>
</comment>
<evidence type="ECO:0000313" key="4">
    <source>
        <dbReference type="EMBL" id="GHC30731.1"/>
    </source>
</evidence>
<organism evidence="4 5">
    <name type="scientific">Kushneria pakistanensis</name>
    <dbReference type="NCBI Taxonomy" id="1508770"/>
    <lineage>
        <taxon>Bacteria</taxon>
        <taxon>Pseudomonadati</taxon>
        <taxon>Pseudomonadota</taxon>
        <taxon>Gammaproteobacteria</taxon>
        <taxon>Oceanospirillales</taxon>
        <taxon>Halomonadaceae</taxon>
        <taxon>Kushneria</taxon>
    </lineage>
</organism>
<dbReference type="NCBIfam" id="NF008773">
    <property type="entry name" value="PRK11814.1"/>
    <property type="match status" value="1"/>
</dbReference>
<feature type="domain" description="SUF system FeS cluster assembly SufBD N-terminal" evidence="3">
    <location>
        <begin position="140"/>
        <end position="200"/>
    </location>
</feature>
<keyword evidence="5" id="KW-1185">Reference proteome</keyword>
<evidence type="ECO:0000256" key="1">
    <source>
        <dbReference type="ARBA" id="ARBA00043967"/>
    </source>
</evidence>
<sequence length="480" mass="53199">MATEAMEQLARREYKQGFITDIESDTVPPGLDESTIAFISQKKGEPQWMLDWRLEAYHQWLKMTSPSWAHLDYPPIDYQAISYFSAPKKPEDRPQSLDEVDPKLLETYEKLGIPLHERAALAGVAVDAVFDSVSVTTTFREKLAEAGVIFCSISEAIREYPELVRQYLGTVVPPGDNYFAALNSAVFTDGSFVYIPEGVTCPMELSTYFRINAANTGQFERTLIVCDKRAQVSYLEGCTAPQRDENQLHAAVVELVALEDAYIKYSTVQNWYPGDEDGKGGIYNFVTKRGDCRGDRSRISWTQVETGSAITWKYPSCLLRGNESKGEFYSVAVTNGRQQADTGTKMIHIGKNTSSTIVSKGIAAGKSNQSYRGLVKVSPRATGSRNFTQCDSLLIGDKCGAHTFPYQEIGNSRSTIEHEATTSKIGDDQLFYCKSRGISEEDAVSMIVNGFCKDVFQELPMEFAVEAEALLSVTLEGSVG</sequence>
<dbReference type="InterPro" id="IPR010231">
    <property type="entry name" value="SUF_FeS_clus_asmbl_SufB"/>
</dbReference>
<dbReference type="PANTHER" id="PTHR30508">
    <property type="entry name" value="FES CLUSTER ASSEMBLY PROTEIN SUF"/>
    <property type="match status" value="1"/>
</dbReference>
<comment type="similarity">
    <text evidence="1">Belongs to the iron-sulfur cluster assembly SufBD family.</text>
</comment>
<evidence type="ECO:0000259" key="2">
    <source>
        <dbReference type="Pfam" id="PF01458"/>
    </source>
</evidence>
<feature type="domain" description="SUF system FeS cluster assembly SufBD core" evidence="2">
    <location>
        <begin position="209"/>
        <end position="451"/>
    </location>
</feature>
<dbReference type="NCBIfam" id="TIGR01980">
    <property type="entry name" value="sufB"/>
    <property type="match status" value="1"/>
</dbReference>
<dbReference type="Pfam" id="PF01458">
    <property type="entry name" value="SUFBD_core"/>
    <property type="match status" value="1"/>
</dbReference>
<dbReference type="RefSeq" id="WP_189518900.1">
    <property type="nucleotide sequence ID" value="NZ_BMZM01000003.1"/>
</dbReference>
<name>A0ABQ3FND4_9GAMM</name>
<proteinExistence type="inferred from homology"/>
<dbReference type="SUPFAM" id="SSF101960">
    <property type="entry name" value="Stabilizer of iron transporter SufD"/>
    <property type="match status" value="1"/>
</dbReference>
<dbReference type="InterPro" id="IPR045595">
    <property type="entry name" value="SufBD_N"/>
</dbReference>